<reference evidence="4 5" key="1">
    <citation type="submission" date="2018-08" db="EMBL/GenBank/DDBJ databases">
        <title>A genome reference for cultivated species of the human gut microbiota.</title>
        <authorList>
            <person name="Zou Y."/>
            <person name="Xue W."/>
            <person name="Luo G."/>
        </authorList>
    </citation>
    <scope>NUCLEOTIDE SEQUENCE [LARGE SCALE GENOMIC DNA]</scope>
    <source>
        <strain evidence="4 5">AF21-27</strain>
    </source>
</reference>
<name>A0A412K557_BIFAD</name>
<dbReference type="GO" id="GO:0016301">
    <property type="term" value="F:kinase activity"/>
    <property type="evidence" value="ECO:0007669"/>
    <property type="project" value="UniProtKB-KW"/>
</dbReference>
<dbReference type="Gene3D" id="1.10.1070.20">
    <property type="match status" value="1"/>
</dbReference>
<dbReference type="InterPro" id="IPR012893">
    <property type="entry name" value="HipA-like_C"/>
</dbReference>
<organism evidence="4 5">
    <name type="scientific">Bifidobacterium adolescentis</name>
    <dbReference type="NCBI Taxonomy" id="1680"/>
    <lineage>
        <taxon>Bacteria</taxon>
        <taxon>Bacillati</taxon>
        <taxon>Actinomycetota</taxon>
        <taxon>Actinomycetes</taxon>
        <taxon>Bifidobacteriales</taxon>
        <taxon>Bifidobacteriaceae</taxon>
        <taxon>Bifidobacterium</taxon>
    </lineage>
</organism>
<keyword evidence="2" id="KW-0418">Kinase</keyword>
<sequence>MRLIRPRRPVESWNMMALIDFEGCEKSRRFYAGNAGRKVGVVWNGGNWILKFPGPTGRLQGSVPSYTTAPLSEFLGSHVYGMLGIPVHETVLGIRGGKVVCACRDFTDDDWELVEFHDLKNSLSDDEPGFTESASTGSGVVLADVRAAINRIPELAGIDGVRERFWDMFVTDAFIRNIDRNNTNWGVLSDRKGHYRLAPVYDNGNSFNNKRTEAAIERRLSKDELIRQDALDVRSCYITDKGKPIAPLKYIASGQDPQCTLAFGRFMERYEPDRLYSLIDSIPEQAMGVTVLPEGFKEYHKAVMAWRYENVFVPAWEDLRGSAVSGARPGDRDLGPAEPFGTGIPGISAETRPGPMR</sequence>
<evidence type="ECO:0000256" key="1">
    <source>
        <dbReference type="ARBA" id="ARBA00022679"/>
    </source>
</evidence>
<evidence type="ECO:0000256" key="2">
    <source>
        <dbReference type="ARBA" id="ARBA00022777"/>
    </source>
</evidence>
<evidence type="ECO:0000259" key="3">
    <source>
        <dbReference type="Pfam" id="PF07804"/>
    </source>
</evidence>
<comment type="caution">
    <text evidence="4">The sequence shown here is derived from an EMBL/GenBank/DDBJ whole genome shotgun (WGS) entry which is preliminary data.</text>
</comment>
<feature type="domain" description="HipA-like C-terminal" evidence="3">
    <location>
        <begin position="44"/>
        <end position="207"/>
    </location>
</feature>
<keyword evidence="1" id="KW-0808">Transferase</keyword>
<evidence type="ECO:0000313" key="5">
    <source>
        <dbReference type="Proteomes" id="UP000285462"/>
    </source>
</evidence>
<dbReference type="CDD" id="cd17792">
    <property type="entry name" value="CtkA"/>
    <property type="match status" value="1"/>
</dbReference>
<dbReference type="Pfam" id="PF07804">
    <property type="entry name" value="HipA_C"/>
    <property type="match status" value="1"/>
</dbReference>
<evidence type="ECO:0000313" key="4">
    <source>
        <dbReference type="EMBL" id="RGS63876.1"/>
    </source>
</evidence>
<accession>A0A412K557</accession>
<gene>
    <name evidence="4" type="ORF">DWX79_09430</name>
</gene>
<protein>
    <submittedName>
        <fullName evidence="4">CtkA family protein</fullName>
    </submittedName>
</protein>
<proteinExistence type="predicted"/>
<dbReference type="Proteomes" id="UP000285462">
    <property type="component" value="Unassembled WGS sequence"/>
</dbReference>
<dbReference type="AlphaFoldDB" id="A0A412K557"/>
<dbReference type="Gene3D" id="3.30.200.120">
    <property type="match status" value="1"/>
</dbReference>
<dbReference type="EMBL" id="QRVT01000010">
    <property type="protein sequence ID" value="RGS63876.1"/>
    <property type="molecule type" value="Genomic_DNA"/>
</dbReference>